<dbReference type="PROSITE" id="PS51295">
    <property type="entry name" value="CRM"/>
    <property type="match status" value="1"/>
</dbReference>
<name>A0A0X8F8Q7_9LACT</name>
<keyword evidence="1 2" id="KW-0694">RNA-binding</keyword>
<dbReference type="SUPFAM" id="SSF75471">
    <property type="entry name" value="YhbY-like"/>
    <property type="match status" value="1"/>
</dbReference>
<sequence>MNNKQKKAIKQVGQFLKPIFQIGKNDLTDEMIEQFDYALEKREIIKISILQNSAVTAEEALGELEEALHLEFAYSIGHTLVLYRASQQMKKRDLSLRVAALEG</sequence>
<dbReference type="PANTHER" id="PTHR40065:SF3">
    <property type="entry name" value="RNA-BINDING PROTEIN YHBY"/>
    <property type="match status" value="1"/>
</dbReference>
<dbReference type="KEGG" id="acg:AWM71_05875"/>
<dbReference type="OrthoDB" id="9797519at2"/>
<organism evidence="4 5">
    <name type="scientific">Aerococcus christensenii</name>
    <dbReference type="NCBI Taxonomy" id="87541"/>
    <lineage>
        <taxon>Bacteria</taxon>
        <taxon>Bacillati</taxon>
        <taxon>Bacillota</taxon>
        <taxon>Bacilli</taxon>
        <taxon>Lactobacillales</taxon>
        <taxon>Aerococcaceae</taxon>
        <taxon>Aerococcus</taxon>
    </lineage>
</organism>
<reference evidence="4 5" key="1">
    <citation type="submission" date="2016-01" db="EMBL/GenBank/DDBJ databases">
        <authorList>
            <person name="Oliw E.H."/>
        </authorList>
    </citation>
    <scope>NUCLEOTIDE SEQUENCE [LARGE SCALE GENOMIC DNA]</scope>
    <source>
        <strain evidence="4 5">KA00635</strain>
    </source>
</reference>
<dbReference type="PANTHER" id="PTHR40065">
    <property type="entry name" value="RNA-BINDING PROTEIN YHBY"/>
    <property type="match status" value="1"/>
</dbReference>
<dbReference type="Proteomes" id="UP000070422">
    <property type="component" value="Unassembled WGS sequence"/>
</dbReference>
<evidence type="ECO:0000256" key="2">
    <source>
        <dbReference type="PROSITE-ProRule" id="PRU00626"/>
    </source>
</evidence>
<evidence type="ECO:0000313" key="4">
    <source>
        <dbReference type="EMBL" id="KXB34588.1"/>
    </source>
</evidence>
<accession>A0A0X8F8Q7</accession>
<comment type="caution">
    <text evidence="4">The sequence shown here is derived from an EMBL/GenBank/DDBJ whole genome shotgun (WGS) entry which is preliminary data.</text>
</comment>
<protein>
    <submittedName>
        <fullName evidence="4">RNA-binding protein, YhbY family</fullName>
    </submittedName>
</protein>
<dbReference type="EMBL" id="LSCQ01000074">
    <property type="protein sequence ID" value="KXB34588.1"/>
    <property type="molecule type" value="Genomic_DNA"/>
</dbReference>
<evidence type="ECO:0000256" key="1">
    <source>
        <dbReference type="ARBA" id="ARBA00022884"/>
    </source>
</evidence>
<dbReference type="Pfam" id="PF01985">
    <property type="entry name" value="CRS1_YhbY"/>
    <property type="match status" value="1"/>
</dbReference>
<dbReference type="STRING" id="87541.AWM71_05875"/>
<dbReference type="InterPro" id="IPR051925">
    <property type="entry name" value="RNA-binding_domain"/>
</dbReference>
<dbReference type="InterPro" id="IPR001890">
    <property type="entry name" value="RNA-binding_CRM"/>
</dbReference>
<dbReference type="Gene3D" id="3.30.110.60">
    <property type="entry name" value="YhbY-like"/>
    <property type="match status" value="1"/>
</dbReference>
<feature type="domain" description="CRM" evidence="3">
    <location>
        <begin position="1"/>
        <end position="95"/>
    </location>
</feature>
<gene>
    <name evidence="4" type="ORF">HMPREF3187_01356</name>
</gene>
<dbReference type="GO" id="GO:0003723">
    <property type="term" value="F:RNA binding"/>
    <property type="evidence" value="ECO:0007669"/>
    <property type="project" value="UniProtKB-UniRule"/>
</dbReference>
<evidence type="ECO:0000313" key="5">
    <source>
        <dbReference type="Proteomes" id="UP000070422"/>
    </source>
</evidence>
<dbReference type="AlphaFoldDB" id="A0A0X8F8Q7"/>
<dbReference type="InterPro" id="IPR035920">
    <property type="entry name" value="YhbY-like_sf"/>
</dbReference>
<evidence type="ECO:0000259" key="3">
    <source>
        <dbReference type="PROSITE" id="PS51295"/>
    </source>
</evidence>
<dbReference type="SMART" id="SM01103">
    <property type="entry name" value="CRS1_YhbY"/>
    <property type="match status" value="1"/>
</dbReference>
<dbReference type="RefSeq" id="WP_060777082.1">
    <property type="nucleotide sequence ID" value="NZ_CP014159.1"/>
</dbReference>
<dbReference type="PATRIC" id="fig|87541.4.peg.1340"/>
<proteinExistence type="predicted"/>